<evidence type="ECO:0000313" key="1">
    <source>
        <dbReference type="EMBL" id="AJZ75230.1"/>
    </source>
</evidence>
<gene>
    <name evidence="1" type="ORF">SU86_001215</name>
</gene>
<dbReference type="OrthoDB" id="26482at2157"/>
<dbReference type="KEGG" id="tah:SU86_001215"/>
<organism evidence="1 2">
    <name type="scientific">Candidatus Nitrosotenuis cloacae</name>
    <dbReference type="NCBI Taxonomy" id="1603555"/>
    <lineage>
        <taxon>Archaea</taxon>
        <taxon>Nitrososphaerota</taxon>
        <taxon>Candidatus Nitrosotenuis</taxon>
    </lineage>
</organism>
<accession>A0A3G1AZB0</accession>
<evidence type="ECO:0000313" key="2">
    <source>
        <dbReference type="Proteomes" id="UP000266745"/>
    </source>
</evidence>
<name>A0A3G1AZB0_9ARCH</name>
<dbReference type="STRING" id="1603555.SU86_001215"/>
<dbReference type="GeneID" id="24874998"/>
<proteinExistence type="predicted"/>
<dbReference type="Proteomes" id="UP000266745">
    <property type="component" value="Chromosome"/>
</dbReference>
<dbReference type="EMBL" id="CP011097">
    <property type="protein sequence ID" value="AJZ75230.1"/>
    <property type="molecule type" value="Genomic_DNA"/>
</dbReference>
<protein>
    <submittedName>
        <fullName evidence="1">Uncharacterized protein</fullName>
    </submittedName>
</protein>
<dbReference type="AlphaFoldDB" id="A0A3G1AZB0"/>
<sequence length="123" mass="14193">MSDFDDFYNSLQELVKSHTKDGTLIKVEPDLREGIIRIFGEHMSSLGRAKSGLEDMSELAYTTAEHHPYWNLLYSACQVAKITLDKWDSELTPEELSEITWSIDELKNTCQKIIENPHNDHTH</sequence>
<dbReference type="RefSeq" id="WP_048187711.1">
    <property type="nucleotide sequence ID" value="NZ_CP011097.1"/>
</dbReference>
<reference evidence="1 2" key="1">
    <citation type="journal article" date="2016" name="Sci. Rep.">
        <title>A novel ammonia-oxidizing archaeon from wastewater treatment plant: Its enrichment, physiological and genomic characteristics.</title>
        <authorList>
            <person name="Li Y."/>
            <person name="Ding K."/>
            <person name="Wen X."/>
            <person name="Zhang B."/>
            <person name="Shen B."/>
            <person name="Yang Y."/>
        </authorList>
    </citation>
    <scope>NUCLEOTIDE SEQUENCE [LARGE SCALE GENOMIC DNA]</scope>
    <source>
        <strain evidence="1 2">SAT1</strain>
    </source>
</reference>
<keyword evidence="2" id="KW-1185">Reference proteome</keyword>